<evidence type="ECO:0000313" key="2">
    <source>
        <dbReference type="EMBL" id="QQB46229.1"/>
    </source>
</evidence>
<dbReference type="EMBL" id="CP066007">
    <property type="protein sequence ID" value="QQB46229.1"/>
    <property type="molecule type" value="Genomic_DNA"/>
</dbReference>
<keyword evidence="1" id="KW-1133">Transmembrane helix</keyword>
<name>A0A7T4JUV0_9CORY</name>
<reference evidence="2 3" key="1">
    <citation type="submission" date="2020-12" db="EMBL/GenBank/DDBJ databases">
        <title>FDA dAtabase for Regulatory Grade micrObial Sequences (FDA-ARGOS): Supporting development and validation of Infectious Disease Dx tests.</title>
        <authorList>
            <person name="Sproer C."/>
            <person name="Gronow S."/>
            <person name="Severitt S."/>
            <person name="Schroder I."/>
            <person name="Tallon L."/>
            <person name="Sadzewicz L."/>
            <person name="Zhao X."/>
            <person name="Boylan J."/>
            <person name="Ott S."/>
            <person name="Bowen H."/>
            <person name="Vavikolanu K."/>
            <person name="Mehta A."/>
            <person name="Aluvathingal J."/>
            <person name="Nadendla S."/>
            <person name="Lowell S."/>
            <person name="Myers T."/>
            <person name="Yan Y."/>
            <person name="Sichtig H."/>
        </authorList>
    </citation>
    <scope>NUCLEOTIDE SEQUENCE [LARGE SCALE GENOMIC DNA]</scope>
    <source>
        <strain evidence="2 3">FDAARGOS_1053</strain>
    </source>
</reference>
<dbReference type="RefSeq" id="WP_143336954.1">
    <property type="nucleotide sequence ID" value="NZ_CP066007.1"/>
</dbReference>
<accession>A0A7T4JUV0</accession>
<keyword evidence="1" id="KW-0812">Transmembrane</keyword>
<feature type="transmembrane region" description="Helical" evidence="1">
    <location>
        <begin position="6"/>
        <end position="23"/>
    </location>
</feature>
<keyword evidence="1" id="KW-0472">Membrane</keyword>
<protein>
    <submittedName>
        <fullName evidence="2">Uncharacterized protein</fullName>
    </submittedName>
</protein>
<proteinExistence type="predicted"/>
<sequence length="193" mass="22489">MDWNLIVGLASLGFAPITVWLATKQLQQEQRLNSAYSIQIERVHGPFPELKIAHKGITPLHQFEVWATVGGQWNRLHSTPRFEPGDLLVTRMNLSELEEVMVAWFDAVPCWPGLRAEALRVRYRSGAPNPVEIWRYGLLARFRLYFRKHLSESAQFRQSNRPTRVPLGRWARHKRLFSREGDRPGWPTTYTET</sequence>
<dbReference type="AlphaFoldDB" id="A0A7T4JUV0"/>
<evidence type="ECO:0000256" key="1">
    <source>
        <dbReference type="SAM" id="Phobius"/>
    </source>
</evidence>
<organism evidence="2 3">
    <name type="scientific">Corynebacterium glucuronolyticum</name>
    <dbReference type="NCBI Taxonomy" id="39791"/>
    <lineage>
        <taxon>Bacteria</taxon>
        <taxon>Bacillati</taxon>
        <taxon>Actinomycetota</taxon>
        <taxon>Actinomycetes</taxon>
        <taxon>Mycobacteriales</taxon>
        <taxon>Corynebacteriaceae</taxon>
        <taxon>Corynebacterium</taxon>
    </lineage>
</organism>
<gene>
    <name evidence="2" type="ORF">I6I10_12415</name>
</gene>
<dbReference type="GeneID" id="92759498"/>
<dbReference type="Proteomes" id="UP000596145">
    <property type="component" value="Chromosome"/>
</dbReference>
<evidence type="ECO:0000313" key="3">
    <source>
        <dbReference type="Proteomes" id="UP000596145"/>
    </source>
</evidence>